<reference evidence="3" key="1">
    <citation type="journal article" date="2019" name="Int. J. Syst. Evol. Microbiol.">
        <title>The Global Catalogue of Microorganisms (GCM) 10K type strain sequencing project: providing services to taxonomists for standard genome sequencing and annotation.</title>
        <authorList>
            <consortium name="The Broad Institute Genomics Platform"/>
            <consortium name="The Broad Institute Genome Sequencing Center for Infectious Disease"/>
            <person name="Wu L."/>
            <person name="Ma J."/>
        </authorList>
    </citation>
    <scope>NUCLEOTIDE SEQUENCE [LARGE SCALE GENOMIC DNA]</scope>
    <source>
        <strain evidence="3">KCTC 32041</strain>
    </source>
</reference>
<name>A0ABQ2YKT8_9NEIS</name>
<proteinExistence type="predicted"/>
<evidence type="ECO:0000313" key="3">
    <source>
        <dbReference type="Proteomes" id="UP000600877"/>
    </source>
</evidence>
<dbReference type="Pfam" id="PF13673">
    <property type="entry name" value="Acetyltransf_10"/>
    <property type="match status" value="1"/>
</dbReference>
<dbReference type="PROSITE" id="PS51257">
    <property type="entry name" value="PROKAR_LIPOPROTEIN"/>
    <property type="match status" value="1"/>
</dbReference>
<protein>
    <recommendedName>
        <fullName evidence="1">N-acetyltransferase domain-containing protein</fullName>
    </recommendedName>
</protein>
<gene>
    <name evidence="2" type="ORF">GCM10011290_11200</name>
</gene>
<dbReference type="SUPFAM" id="SSF55729">
    <property type="entry name" value="Acyl-CoA N-acyltransferases (Nat)"/>
    <property type="match status" value="1"/>
</dbReference>
<dbReference type="EMBL" id="BMYW01000003">
    <property type="protein sequence ID" value="GGX85350.1"/>
    <property type="molecule type" value="Genomic_DNA"/>
</dbReference>
<dbReference type="PROSITE" id="PS51186">
    <property type="entry name" value="GNAT"/>
    <property type="match status" value="1"/>
</dbReference>
<dbReference type="RefSeq" id="WP_189373170.1">
    <property type="nucleotide sequence ID" value="NZ_BMYW01000003.1"/>
</dbReference>
<dbReference type="InterPro" id="IPR000182">
    <property type="entry name" value="GNAT_dom"/>
</dbReference>
<dbReference type="InterPro" id="IPR016181">
    <property type="entry name" value="Acyl_CoA_acyltransferase"/>
</dbReference>
<dbReference type="CDD" id="cd04301">
    <property type="entry name" value="NAT_SF"/>
    <property type="match status" value="1"/>
</dbReference>
<dbReference type="Gene3D" id="3.40.630.30">
    <property type="match status" value="1"/>
</dbReference>
<organism evidence="2 3">
    <name type="scientific">Vogesella alkaliphila</name>
    <dbReference type="NCBI Taxonomy" id="1193621"/>
    <lineage>
        <taxon>Bacteria</taxon>
        <taxon>Pseudomonadati</taxon>
        <taxon>Pseudomonadota</taxon>
        <taxon>Betaproteobacteria</taxon>
        <taxon>Neisseriales</taxon>
        <taxon>Chromobacteriaceae</taxon>
        <taxon>Vogesella</taxon>
    </lineage>
</organism>
<dbReference type="Proteomes" id="UP000600877">
    <property type="component" value="Unassembled WGS sequence"/>
</dbReference>
<comment type="caution">
    <text evidence="2">The sequence shown here is derived from an EMBL/GenBank/DDBJ whole genome shotgun (WGS) entry which is preliminary data.</text>
</comment>
<accession>A0ABQ2YKT8</accession>
<sequence>MGDFAVRPARPEDAVAISGLIYSTSIACCFSGAQPCPEWYRDSVQPDQIATLLESAVMDWLVAVNGQNIVAVLAISEKTQVKYFFVNPAWQHQGIGKALWHCALNTGMFGSTVMVRSSLVAVAVYECLGFRPVESPQCFQGLPYQTMVAAL</sequence>
<evidence type="ECO:0000259" key="1">
    <source>
        <dbReference type="PROSITE" id="PS51186"/>
    </source>
</evidence>
<feature type="domain" description="N-acetyltransferase" evidence="1">
    <location>
        <begin position="4"/>
        <end position="151"/>
    </location>
</feature>
<keyword evidence="3" id="KW-1185">Reference proteome</keyword>
<evidence type="ECO:0000313" key="2">
    <source>
        <dbReference type="EMBL" id="GGX85350.1"/>
    </source>
</evidence>